<evidence type="ECO:0000256" key="4">
    <source>
        <dbReference type="ARBA" id="ARBA00022640"/>
    </source>
</evidence>
<organism evidence="5">
    <name type="scientific">Desmarestia aculeata</name>
    <dbReference type="NCBI Taxonomy" id="62298"/>
    <lineage>
        <taxon>Eukaryota</taxon>
        <taxon>Sar</taxon>
        <taxon>Stramenopiles</taxon>
        <taxon>Ochrophyta</taxon>
        <taxon>PX clade</taxon>
        <taxon>Phaeophyceae</taxon>
        <taxon>Desmarestiales</taxon>
        <taxon>Desmarestiaceae</taxon>
        <taxon>Desmarestia</taxon>
    </lineage>
</organism>
<dbReference type="PANTHER" id="PTHR39638:SF2">
    <property type="entry name" value="YCF35"/>
    <property type="match status" value="1"/>
</dbReference>
<name>A0A8F0JZI3_9PHAE</name>
<dbReference type="AlphaFoldDB" id="A0A8F0JZI3"/>
<sequence>MSHYTSIKTKYTNLNVLKKVINKLGYPYTEQNFAKKIEVSIIHPKDLKSSIYDSYSQNYLAFQSTKLSYDMVTDSQSWTQKEIINTFLKKLELNYGYLETINQALDLGFIRSKVITTNNKNNRFIFQRCVEVKS</sequence>
<dbReference type="Pfam" id="PF06868">
    <property type="entry name" value="DUF1257"/>
    <property type="match status" value="1"/>
</dbReference>
<proteinExistence type="inferred from homology"/>
<reference evidence="5" key="1">
    <citation type="journal article" date="2021" name="Genome Biol. Evol.">
        <title>Genomic rearrangements and sequence evolution across brown algal organelles.</title>
        <authorList>
            <person name="Starko S."/>
            <person name="Bringloe T.T."/>
            <person name="Gomez M.S."/>
            <person name="Darby H."/>
            <person name="Graham S.W."/>
            <person name="Martone P.T."/>
        </authorList>
    </citation>
    <scope>NUCLEOTIDE SEQUENCE</scope>
</reference>
<gene>
    <name evidence="5" type="primary">ycf35</name>
</gene>
<dbReference type="EMBL" id="MZ156041">
    <property type="protein sequence ID" value="QWK43753.1"/>
    <property type="molecule type" value="Genomic_DNA"/>
</dbReference>
<dbReference type="PANTHER" id="PTHR39638">
    <property type="entry name" value="YCF35"/>
    <property type="match status" value="1"/>
</dbReference>
<comment type="similarity">
    <text evidence="2">Belongs to the ycf35 family.</text>
</comment>
<keyword evidence="4 5" id="KW-0934">Plastid</keyword>
<comment type="subcellular location">
    <subcellularLocation>
        <location evidence="1">Plastid</location>
    </subcellularLocation>
</comment>
<evidence type="ECO:0000256" key="2">
    <source>
        <dbReference type="ARBA" id="ARBA00009068"/>
    </source>
</evidence>
<evidence type="ECO:0000256" key="1">
    <source>
        <dbReference type="ARBA" id="ARBA00004474"/>
    </source>
</evidence>
<geneLocation type="plastid" evidence="5"/>
<evidence type="ECO:0000313" key="5">
    <source>
        <dbReference type="EMBL" id="QWK43753.1"/>
    </source>
</evidence>
<dbReference type="InterPro" id="IPR009666">
    <property type="entry name" value="Uncharacterised_Ycf35"/>
</dbReference>
<accession>A0A8F0JZI3</accession>
<evidence type="ECO:0000256" key="3">
    <source>
        <dbReference type="ARBA" id="ARBA00021585"/>
    </source>
</evidence>
<dbReference type="GO" id="GO:0009536">
    <property type="term" value="C:plastid"/>
    <property type="evidence" value="ECO:0007669"/>
    <property type="project" value="UniProtKB-SubCell"/>
</dbReference>
<protein>
    <recommendedName>
        <fullName evidence="3">Uncharacterized protein ycf35</fullName>
    </recommendedName>
</protein>